<organism evidence="2 3">
    <name type="scientific">Stenotrophomonas oahuensis</name>
    <dbReference type="NCBI Taxonomy" id="3003271"/>
    <lineage>
        <taxon>Bacteria</taxon>
        <taxon>Pseudomonadati</taxon>
        <taxon>Pseudomonadota</taxon>
        <taxon>Gammaproteobacteria</taxon>
        <taxon>Lysobacterales</taxon>
        <taxon>Lysobacteraceae</taxon>
        <taxon>Stenotrophomonas</taxon>
    </lineage>
</organism>
<evidence type="ECO:0000313" key="3">
    <source>
        <dbReference type="Proteomes" id="UP001302072"/>
    </source>
</evidence>
<reference evidence="2 3" key="1">
    <citation type="submission" date="2022-12" db="EMBL/GenBank/DDBJ databases">
        <title>Two new species, Stenotrophomonas aracearum and Stenotrophomonas oahuensis, isolated from Anthurium (Araceae family) in Hawaii.</title>
        <authorList>
            <person name="Chunag S.C."/>
            <person name="Dobhal S."/>
            <person name="Alvarez A."/>
            <person name="Arif M."/>
        </authorList>
    </citation>
    <scope>NUCLEOTIDE SEQUENCE [LARGE SCALE GENOMIC DNA]</scope>
    <source>
        <strain evidence="2 3">A5586</strain>
    </source>
</reference>
<dbReference type="Proteomes" id="UP001302072">
    <property type="component" value="Chromosome"/>
</dbReference>
<evidence type="ECO:0000256" key="1">
    <source>
        <dbReference type="SAM" id="Phobius"/>
    </source>
</evidence>
<dbReference type="EMBL" id="CP115541">
    <property type="protein sequence ID" value="WNH53020.1"/>
    <property type="molecule type" value="Genomic_DNA"/>
</dbReference>
<keyword evidence="1" id="KW-1133">Transmembrane helix</keyword>
<dbReference type="Pfam" id="PF16137">
    <property type="entry name" value="DUF4845"/>
    <property type="match status" value="1"/>
</dbReference>
<keyword evidence="1" id="KW-0472">Membrane</keyword>
<gene>
    <name evidence="2" type="ORF">PDM29_01745</name>
</gene>
<accession>A0ABY9YQ41</accession>
<dbReference type="RefSeq" id="WP_311192186.1">
    <property type="nucleotide sequence ID" value="NZ_CP115541.1"/>
</dbReference>
<keyword evidence="3" id="KW-1185">Reference proteome</keyword>
<name>A0ABY9YQ41_9GAMM</name>
<feature type="transmembrane region" description="Helical" evidence="1">
    <location>
        <begin position="12"/>
        <end position="30"/>
    </location>
</feature>
<proteinExistence type="predicted"/>
<dbReference type="InterPro" id="IPR032314">
    <property type="entry name" value="DUF4845"/>
</dbReference>
<keyword evidence="1" id="KW-0812">Transmembrane</keyword>
<evidence type="ECO:0000313" key="2">
    <source>
        <dbReference type="EMBL" id="WNH53020.1"/>
    </source>
</evidence>
<protein>
    <submittedName>
        <fullName evidence="2">DUF4845 domain-containing protein</fullName>
    </submittedName>
</protein>
<sequence length="127" mass="14295">MKTMKTQRGMTLTSFLVVAIVVGFGLYVAMKLFPMYQEYYSVKAALKGVAQEPGVASMEPGKVQDLFFRRLYINYSENVKPANVKMQRVNGGWNMTVNYEVRRPLVGNLDVVGKFDTQQELTLSGAQ</sequence>